<dbReference type="AlphaFoldDB" id="A0AAQ3SZ45"/>
<evidence type="ECO:0000256" key="1">
    <source>
        <dbReference type="SAM" id="MobiDB-lite"/>
    </source>
</evidence>
<feature type="region of interest" description="Disordered" evidence="1">
    <location>
        <begin position="49"/>
        <end position="95"/>
    </location>
</feature>
<reference evidence="2 3" key="1">
    <citation type="submission" date="2024-02" db="EMBL/GenBank/DDBJ databases">
        <title>High-quality chromosome-scale genome assembly of Pensacola bahiagrass (Paspalum notatum Flugge var. saurae).</title>
        <authorList>
            <person name="Vega J.M."/>
            <person name="Podio M."/>
            <person name="Orjuela J."/>
            <person name="Siena L.A."/>
            <person name="Pessino S.C."/>
            <person name="Combes M.C."/>
            <person name="Mariac C."/>
            <person name="Albertini E."/>
            <person name="Pupilli F."/>
            <person name="Ortiz J.P.A."/>
            <person name="Leblanc O."/>
        </authorList>
    </citation>
    <scope>NUCLEOTIDE SEQUENCE [LARGE SCALE GENOMIC DNA]</scope>
    <source>
        <strain evidence="2">R1</strain>
        <tissue evidence="2">Leaf</tissue>
    </source>
</reference>
<keyword evidence="3" id="KW-1185">Reference proteome</keyword>
<proteinExistence type="predicted"/>
<dbReference type="EMBL" id="CP144747">
    <property type="protein sequence ID" value="WVZ63758.1"/>
    <property type="molecule type" value="Genomic_DNA"/>
</dbReference>
<evidence type="ECO:0000313" key="3">
    <source>
        <dbReference type="Proteomes" id="UP001341281"/>
    </source>
</evidence>
<dbReference type="PROSITE" id="PS51257">
    <property type="entry name" value="PROKAR_LIPOPROTEIN"/>
    <property type="match status" value="1"/>
</dbReference>
<feature type="compositionally biased region" description="Acidic residues" evidence="1">
    <location>
        <begin position="52"/>
        <end position="61"/>
    </location>
</feature>
<gene>
    <name evidence="2" type="ORF">U9M48_013365</name>
</gene>
<sequence>MKGRKEPSCCAMWTPLLSACSSSSQVGISSLRGKLSSLKGLLIMPHHVVESDSSDSSDEIQEEHLRRNPPCKSISKGKELAKPSSQSQREKVASK</sequence>
<dbReference type="Proteomes" id="UP001341281">
    <property type="component" value="Chromosome 03"/>
</dbReference>
<evidence type="ECO:0000313" key="2">
    <source>
        <dbReference type="EMBL" id="WVZ63758.1"/>
    </source>
</evidence>
<organism evidence="2 3">
    <name type="scientific">Paspalum notatum var. saurae</name>
    <dbReference type="NCBI Taxonomy" id="547442"/>
    <lineage>
        <taxon>Eukaryota</taxon>
        <taxon>Viridiplantae</taxon>
        <taxon>Streptophyta</taxon>
        <taxon>Embryophyta</taxon>
        <taxon>Tracheophyta</taxon>
        <taxon>Spermatophyta</taxon>
        <taxon>Magnoliopsida</taxon>
        <taxon>Liliopsida</taxon>
        <taxon>Poales</taxon>
        <taxon>Poaceae</taxon>
        <taxon>PACMAD clade</taxon>
        <taxon>Panicoideae</taxon>
        <taxon>Andropogonodae</taxon>
        <taxon>Paspaleae</taxon>
        <taxon>Paspalinae</taxon>
        <taxon>Paspalum</taxon>
    </lineage>
</organism>
<protein>
    <submittedName>
        <fullName evidence="2">Uncharacterized protein</fullName>
    </submittedName>
</protein>
<name>A0AAQ3SZ45_PASNO</name>
<accession>A0AAQ3SZ45</accession>